<dbReference type="Proteomes" id="UP000220106">
    <property type="component" value="Unassembled WGS sequence"/>
</dbReference>
<proteinExistence type="predicted"/>
<dbReference type="GO" id="GO:0043190">
    <property type="term" value="C:ATP-binding cassette (ABC) transporter complex"/>
    <property type="evidence" value="ECO:0007669"/>
    <property type="project" value="InterPro"/>
</dbReference>
<dbReference type="EMBL" id="NUEQ01000103">
    <property type="protein sequence ID" value="PEJ27227.1"/>
    <property type="molecule type" value="Genomic_DNA"/>
</dbReference>
<dbReference type="GO" id="GO:1904680">
    <property type="term" value="F:peptide transmembrane transporter activity"/>
    <property type="evidence" value="ECO:0007669"/>
    <property type="project" value="TreeGrafter"/>
</dbReference>
<dbReference type="PANTHER" id="PTHR30290">
    <property type="entry name" value="PERIPLASMIC BINDING COMPONENT OF ABC TRANSPORTER"/>
    <property type="match status" value="1"/>
</dbReference>
<dbReference type="GO" id="GO:0042597">
    <property type="term" value="C:periplasmic space"/>
    <property type="evidence" value="ECO:0007669"/>
    <property type="project" value="UniProtKB-ARBA"/>
</dbReference>
<dbReference type="CDD" id="cd08498">
    <property type="entry name" value="PBP2_NikA_DppA_OppA_like_2"/>
    <property type="match status" value="1"/>
</dbReference>
<evidence type="ECO:0000313" key="4">
    <source>
        <dbReference type="Proteomes" id="UP000220106"/>
    </source>
</evidence>
<reference evidence="3 4" key="1">
    <citation type="submission" date="2017-09" db="EMBL/GenBank/DDBJ databases">
        <title>Large-scale bioinformatics analysis of Bacillus genomes uncovers conserved roles of natural products in bacterial physiology.</title>
        <authorList>
            <consortium name="Agbiome Team Llc"/>
            <person name="Bleich R.M."/>
            <person name="Kirk G.J."/>
            <person name="Santa Maria K.C."/>
            <person name="Allen S.E."/>
            <person name="Farag S."/>
            <person name="Shank E.A."/>
            <person name="Bowers A."/>
        </authorList>
    </citation>
    <scope>NUCLEOTIDE SEQUENCE [LARGE SCALE GENOMIC DNA]</scope>
    <source>
        <strain evidence="3 4">AFS003229</strain>
    </source>
</reference>
<evidence type="ECO:0000256" key="1">
    <source>
        <dbReference type="SAM" id="SignalP"/>
    </source>
</evidence>
<dbReference type="SUPFAM" id="SSF53850">
    <property type="entry name" value="Periplasmic binding protein-like II"/>
    <property type="match status" value="1"/>
</dbReference>
<dbReference type="Pfam" id="PF00496">
    <property type="entry name" value="SBP_bac_5"/>
    <property type="match status" value="1"/>
</dbReference>
<accession>A0AAX0RQK2</accession>
<name>A0AAX0RQK2_9BACI</name>
<feature type="signal peptide" evidence="1">
    <location>
        <begin position="1"/>
        <end position="25"/>
    </location>
</feature>
<dbReference type="AlphaFoldDB" id="A0AAX0RQK2"/>
<dbReference type="Gene3D" id="3.40.190.10">
    <property type="entry name" value="Periplasmic binding protein-like II"/>
    <property type="match status" value="1"/>
</dbReference>
<evidence type="ECO:0000259" key="2">
    <source>
        <dbReference type="Pfam" id="PF00496"/>
    </source>
</evidence>
<dbReference type="Gene3D" id="3.90.76.10">
    <property type="entry name" value="Dipeptide-binding Protein, Domain 1"/>
    <property type="match status" value="1"/>
</dbReference>
<dbReference type="RefSeq" id="WP_098177709.1">
    <property type="nucleotide sequence ID" value="NZ_JAMWYI010000059.1"/>
</dbReference>
<organism evidence="3 4">
    <name type="scientific">Peribacillus butanolivorans</name>
    <dbReference type="NCBI Taxonomy" id="421767"/>
    <lineage>
        <taxon>Bacteria</taxon>
        <taxon>Bacillati</taxon>
        <taxon>Bacillota</taxon>
        <taxon>Bacilli</taxon>
        <taxon>Bacillales</taxon>
        <taxon>Bacillaceae</taxon>
        <taxon>Peribacillus</taxon>
    </lineage>
</organism>
<evidence type="ECO:0000313" key="3">
    <source>
        <dbReference type="EMBL" id="PEJ27227.1"/>
    </source>
</evidence>
<comment type="caution">
    <text evidence="3">The sequence shown here is derived from an EMBL/GenBank/DDBJ whole genome shotgun (WGS) entry which is preliminary data.</text>
</comment>
<protein>
    <submittedName>
        <fullName evidence="3">Peptide ABC transporter substrate-binding protein</fullName>
    </submittedName>
</protein>
<keyword evidence="1" id="KW-0732">Signal</keyword>
<feature type="chain" id="PRO_5043959564" evidence="1">
    <location>
        <begin position="26"/>
        <end position="518"/>
    </location>
</feature>
<dbReference type="Gene3D" id="3.10.105.10">
    <property type="entry name" value="Dipeptide-binding Protein, Domain 3"/>
    <property type="match status" value="1"/>
</dbReference>
<dbReference type="InterPro" id="IPR039424">
    <property type="entry name" value="SBP_5"/>
</dbReference>
<dbReference type="GO" id="GO:0015833">
    <property type="term" value="P:peptide transport"/>
    <property type="evidence" value="ECO:0007669"/>
    <property type="project" value="TreeGrafter"/>
</dbReference>
<dbReference type="InterPro" id="IPR000914">
    <property type="entry name" value="SBP_5_dom"/>
</dbReference>
<dbReference type="PROSITE" id="PS51257">
    <property type="entry name" value="PROKAR_LIPOPROTEIN"/>
    <property type="match status" value="1"/>
</dbReference>
<sequence>MKIRIKPFFLTVLVFSLILSGCSSNENKAVTSNEESKINDRTLEISVGPDMLTWDIHNHVTTATEAIHVNVFDYLLMRDEKGEIKPHLAKSWENINPTTWQFELNENVMFHNGDPLTSEDVKFTLERVAKDTKLRSNSDYNTIKEIKVIDDYTFQIISQEPDPMLLSRISRQASGILPKKYIEENGWEHFKKHPIGSGPLQFVEWVRDDRIVLEPFEDYFNQKVTDWDKVVFRAIPEDSTRVSELLTKNLDIAVNIPTSDWKRIQDADGVSVVDSPSNRTYMLFLRTQKGWPTADEKVREAIDYAIDDGAIVKYLLEGYGTPSLTRVNPGDFGMKEDLYGKYNFDVEYSKKLLAEAGYSNGLSITLSGPNGRYIKDREILQVISGMLDNVGIETDTNILTWNTFVEHREKQEFKEGYLIALGSSFFDAGQSLDYYSSSRSESINGYNNEEVDQLLKEAETVLNEQVREQNYHRVQEIAKDERPIIPIFQMNQFFGVNDQINFEPRLDELIYVPDITHK</sequence>
<feature type="domain" description="Solute-binding protein family 5" evidence="2">
    <location>
        <begin position="83"/>
        <end position="439"/>
    </location>
</feature>
<dbReference type="PIRSF" id="PIRSF002741">
    <property type="entry name" value="MppA"/>
    <property type="match status" value="1"/>
</dbReference>
<dbReference type="InterPro" id="IPR030678">
    <property type="entry name" value="Peptide/Ni-bd"/>
</dbReference>
<gene>
    <name evidence="3" type="ORF">CN689_24255</name>
</gene>